<dbReference type="GO" id="GO:0022857">
    <property type="term" value="F:transmembrane transporter activity"/>
    <property type="evidence" value="ECO:0007669"/>
    <property type="project" value="TreeGrafter"/>
</dbReference>
<reference evidence="11 12" key="1">
    <citation type="submission" date="2016-07" db="EMBL/GenBank/DDBJ databases">
        <title>Pervasive Adenine N6-methylation of Active Genes in Fungi.</title>
        <authorList>
            <consortium name="DOE Joint Genome Institute"/>
            <person name="Mondo S.J."/>
            <person name="Dannebaum R.O."/>
            <person name="Kuo R.C."/>
            <person name="Labutti K."/>
            <person name="Haridas S."/>
            <person name="Kuo A."/>
            <person name="Salamov A."/>
            <person name="Ahrendt S.R."/>
            <person name="Lipzen A."/>
            <person name="Sullivan W."/>
            <person name="Andreopoulos W.B."/>
            <person name="Clum A."/>
            <person name="Lindquist E."/>
            <person name="Daum C."/>
            <person name="Ramamoorthy G.K."/>
            <person name="Gryganskyi A."/>
            <person name="Culley D."/>
            <person name="Magnuson J.K."/>
            <person name="James T.Y."/>
            <person name="O'Malley M.A."/>
            <person name="Stajich J.E."/>
            <person name="Spatafora J.W."/>
            <person name="Visel A."/>
            <person name="Grigoriev I.V."/>
        </authorList>
    </citation>
    <scope>NUCLEOTIDE SEQUENCE [LARGE SCALE GENOMIC DNA]</scope>
    <source>
        <strain evidence="11 12">62-1032</strain>
    </source>
</reference>
<comment type="similarity">
    <text evidence="2 10">Belongs to the mitochondrial carrier (TC 2.A.29) family.</text>
</comment>
<dbReference type="AlphaFoldDB" id="A0A1Y2FY68"/>
<dbReference type="InterPro" id="IPR002067">
    <property type="entry name" value="MCP"/>
</dbReference>
<evidence type="ECO:0000256" key="2">
    <source>
        <dbReference type="ARBA" id="ARBA00006375"/>
    </source>
</evidence>
<evidence type="ECO:0000256" key="3">
    <source>
        <dbReference type="ARBA" id="ARBA00022448"/>
    </source>
</evidence>
<evidence type="ECO:0000256" key="4">
    <source>
        <dbReference type="ARBA" id="ARBA00022692"/>
    </source>
</evidence>
<name>A0A1Y2FY68_9BASI</name>
<sequence length="307" mass="32701">MAAAVESAPIDARLDFFAGTIAGVASLLTGQPFDTIKVRLQTPPPSVAGQEGYRNGWHALGRIVREEKVRGLYKGVMSPMLGIAAINSSVFGIYKLVIDAQLTRPSDEPSLGQIGVAGAASGVVTSLLTTPIERLKILQQSSPSHRPQPSLLSLLRSHSLSSLYRGLTPTILRDLAYGPYFLAYHAVCRWEGASPEHGGEGRAEEVEREAREVGKGRVLVAGGVAGIVGWGVTFPIDVLKTRMQSTPSPTSLPPSHPYATLLSTLRHSYATEGAGVFVRGLGPTLARGVPVNMVCFFVFEGVVDAFR</sequence>
<gene>
    <name evidence="11" type="ORF">BCR35DRAFT_277193</name>
</gene>
<dbReference type="InterPro" id="IPR050567">
    <property type="entry name" value="Mitochondrial_Carrier"/>
</dbReference>
<dbReference type="SUPFAM" id="SSF103506">
    <property type="entry name" value="Mitochondrial carrier"/>
    <property type="match status" value="1"/>
</dbReference>
<feature type="repeat" description="Solcar" evidence="9">
    <location>
        <begin position="109"/>
        <end position="191"/>
    </location>
</feature>
<accession>A0A1Y2FY68</accession>
<keyword evidence="8 9" id="KW-0472">Membrane</keyword>
<dbReference type="PANTHER" id="PTHR45624:SF10">
    <property type="entry name" value="SLC (SOLUTE CARRIER) HOMOLOG"/>
    <property type="match status" value="1"/>
</dbReference>
<keyword evidence="3 10" id="KW-0813">Transport</keyword>
<evidence type="ECO:0000256" key="5">
    <source>
        <dbReference type="ARBA" id="ARBA00022737"/>
    </source>
</evidence>
<dbReference type="InterPro" id="IPR018108">
    <property type="entry name" value="MCP_transmembrane"/>
</dbReference>
<organism evidence="11 12">
    <name type="scientific">Leucosporidium creatinivorum</name>
    <dbReference type="NCBI Taxonomy" id="106004"/>
    <lineage>
        <taxon>Eukaryota</taxon>
        <taxon>Fungi</taxon>
        <taxon>Dikarya</taxon>
        <taxon>Basidiomycota</taxon>
        <taxon>Pucciniomycotina</taxon>
        <taxon>Microbotryomycetes</taxon>
        <taxon>Leucosporidiales</taxon>
        <taxon>Leucosporidium</taxon>
    </lineage>
</organism>
<dbReference type="InterPro" id="IPR023395">
    <property type="entry name" value="MCP_dom_sf"/>
</dbReference>
<comment type="caution">
    <text evidence="11">The sequence shown here is derived from an EMBL/GenBank/DDBJ whole genome shotgun (WGS) entry which is preliminary data.</text>
</comment>
<dbReference type="InParanoid" id="A0A1Y2FY68"/>
<dbReference type="PANTHER" id="PTHR45624">
    <property type="entry name" value="MITOCHONDRIAL BASIC AMINO ACIDS TRANSPORTER-RELATED"/>
    <property type="match status" value="1"/>
</dbReference>
<keyword evidence="12" id="KW-1185">Reference proteome</keyword>
<evidence type="ECO:0000256" key="10">
    <source>
        <dbReference type="RuleBase" id="RU000488"/>
    </source>
</evidence>
<feature type="repeat" description="Solcar" evidence="9">
    <location>
        <begin position="10"/>
        <end position="100"/>
    </location>
</feature>
<keyword evidence="4 9" id="KW-0812">Transmembrane</keyword>
<dbReference type="PROSITE" id="PS50920">
    <property type="entry name" value="SOLCAR"/>
    <property type="match status" value="3"/>
</dbReference>
<evidence type="ECO:0000256" key="7">
    <source>
        <dbReference type="ARBA" id="ARBA00023128"/>
    </source>
</evidence>
<dbReference type="Pfam" id="PF00153">
    <property type="entry name" value="Mito_carr"/>
    <property type="match status" value="3"/>
</dbReference>
<evidence type="ECO:0000256" key="9">
    <source>
        <dbReference type="PROSITE-ProRule" id="PRU00282"/>
    </source>
</evidence>
<proteinExistence type="inferred from homology"/>
<dbReference type="Proteomes" id="UP000193467">
    <property type="component" value="Unassembled WGS sequence"/>
</dbReference>
<dbReference type="OrthoDB" id="14252at2759"/>
<evidence type="ECO:0000256" key="1">
    <source>
        <dbReference type="ARBA" id="ARBA00004225"/>
    </source>
</evidence>
<evidence type="ECO:0000256" key="8">
    <source>
        <dbReference type="ARBA" id="ARBA00023136"/>
    </source>
</evidence>
<protein>
    <submittedName>
        <fullName evidence="11">Mitochondrial carrier domain-containing protein</fullName>
    </submittedName>
</protein>
<dbReference type="Gene3D" id="1.50.40.10">
    <property type="entry name" value="Mitochondrial carrier domain"/>
    <property type="match status" value="1"/>
</dbReference>
<evidence type="ECO:0000256" key="6">
    <source>
        <dbReference type="ARBA" id="ARBA00022989"/>
    </source>
</evidence>
<dbReference type="EMBL" id="MCGR01000012">
    <property type="protein sequence ID" value="ORY88136.1"/>
    <property type="molecule type" value="Genomic_DNA"/>
</dbReference>
<keyword evidence="6" id="KW-1133">Transmembrane helix</keyword>
<feature type="repeat" description="Solcar" evidence="9">
    <location>
        <begin position="213"/>
        <end position="305"/>
    </location>
</feature>
<evidence type="ECO:0000313" key="12">
    <source>
        <dbReference type="Proteomes" id="UP000193467"/>
    </source>
</evidence>
<dbReference type="PRINTS" id="PR00926">
    <property type="entry name" value="MITOCARRIER"/>
</dbReference>
<keyword evidence="7" id="KW-0496">Mitochondrion</keyword>
<evidence type="ECO:0000313" key="11">
    <source>
        <dbReference type="EMBL" id="ORY88136.1"/>
    </source>
</evidence>
<keyword evidence="5" id="KW-0677">Repeat</keyword>
<dbReference type="GO" id="GO:0031966">
    <property type="term" value="C:mitochondrial membrane"/>
    <property type="evidence" value="ECO:0007669"/>
    <property type="project" value="UniProtKB-SubCell"/>
</dbReference>
<comment type="subcellular location">
    <subcellularLocation>
        <location evidence="1">Mitochondrion membrane</location>
        <topology evidence="1">Multi-pass membrane protein</topology>
    </subcellularLocation>
</comment>